<dbReference type="AlphaFoldDB" id="A0A1R3GIR0"/>
<sequence>MTLKRTVLRQCLVRTVNPFIFSHVDLILPDGIVFGEVDFIYVNEDLLILELGFRIFTGVARDGGVVGVFDGDETNVVGGEETGLGLEAGEEDDGYL</sequence>
<proteinExistence type="predicted"/>
<name>A0A1R3GIR0_COCAP</name>
<dbReference type="Proteomes" id="UP000188268">
    <property type="component" value="Unassembled WGS sequence"/>
</dbReference>
<comment type="caution">
    <text evidence="1">The sequence shown here is derived from an EMBL/GenBank/DDBJ whole genome shotgun (WGS) entry which is preliminary data.</text>
</comment>
<keyword evidence="2" id="KW-1185">Reference proteome</keyword>
<accession>A0A1R3GIR0</accession>
<reference evidence="1 2" key="1">
    <citation type="submission" date="2013-09" db="EMBL/GenBank/DDBJ databases">
        <title>Corchorus capsularis genome sequencing.</title>
        <authorList>
            <person name="Alam M."/>
            <person name="Haque M.S."/>
            <person name="Islam M.S."/>
            <person name="Emdad E.M."/>
            <person name="Islam M.M."/>
            <person name="Ahmed B."/>
            <person name="Halim A."/>
            <person name="Hossen Q.M.M."/>
            <person name="Hossain M.Z."/>
            <person name="Ahmed R."/>
            <person name="Khan M.M."/>
            <person name="Islam R."/>
            <person name="Rashid M.M."/>
            <person name="Khan S.A."/>
            <person name="Rahman M.S."/>
            <person name="Alam M."/>
        </authorList>
    </citation>
    <scope>NUCLEOTIDE SEQUENCE [LARGE SCALE GENOMIC DNA]</scope>
    <source>
        <strain evidence="2">cv. CVL-1</strain>
        <tissue evidence="1">Whole seedling</tissue>
    </source>
</reference>
<protein>
    <submittedName>
        <fullName evidence="1">Uncharacterized protein</fullName>
    </submittedName>
</protein>
<organism evidence="1 2">
    <name type="scientific">Corchorus capsularis</name>
    <name type="common">Jute</name>
    <dbReference type="NCBI Taxonomy" id="210143"/>
    <lineage>
        <taxon>Eukaryota</taxon>
        <taxon>Viridiplantae</taxon>
        <taxon>Streptophyta</taxon>
        <taxon>Embryophyta</taxon>
        <taxon>Tracheophyta</taxon>
        <taxon>Spermatophyta</taxon>
        <taxon>Magnoliopsida</taxon>
        <taxon>eudicotyledons</taxon>
        <taxon>Gunneridae</taxon>
        <taxon>Pentapetalae</taxon>
        <taxon>rosids</taxon>
        <taxon>malvids</taxon>
        <taxon>Malvales</taxon>
        <taxon>Malvaceae</taxon>
        <taxon>Grewioideae</taxon>
        <taxon>Apeibeae</taxon>
        <taxon>Corchorus</taxon>
    </lineage>
</organism>
<evidence type="ECO:0000313" key="2">
    <source>
        <dbReference type="Proteomes" id="UP000188268"/>
    </source>
</evidence>
<evidence type="ECO:0000313" key="1">
    <source>
        <dbReference type="EMBL" id="OMO57968.1"/>
    </source>
</evidence>
<dbReference type="EMBL" id="AWWV01014269">
    <property type="protein sequence ID" value="OMO57968.1"/>
    <property type="molecule type" value="Genomic_DNA"/>
</dbReference>
<dbReference type="Gramene" id="OMO57968">
    <property type="protein sequence ID" value="OMO57968"/>
    <property type="gene ID" value="CCACVL1_25634"/>
</dbReference>
<gene>
    <name evidence="1" type="ORF">CCACVL1_25634</name>
</gene>